<comment type="caution">
    <text evidence="2">The sequence shown here is derived from an EMBL/GenBank/DDBJ whole genome shotgun (WGS) entry which is preliminary data.</text>
</comment>
<keyword evidence="3" id="KW-1185">Reference proteome</keyword>
<organism evidence="2 3">
    <name type="scientific">Aeoliella straminimaris</name>
    <dbReference type="NCBI Taxonomy" id="2954799"/>
    <lineage>
        <taxon>Bacteria</taxon>
        <taxon>Pseudomonadati</taxon>
        <taxon>Planctomycetota</taxon>
        <taxon>Planctomycetia</taxon>
        <taxon>Pirellulales</taxon>
        <taxon>Lacipirellulaceae</taxon>
        <taxon>Aeoliella</taxon>
    </lineage>
</organism>
<evidence type="ECO:0000313" key="2">
    <source>
        <dbReference type="EMBL" id="MCO6045328.1"/>
    </source>
</evidence>
<dbReference type="Proteomes" id="UP001155241">
    <property type="component" value="Unassembled WGS sequence"/>
</dbReference>
<name>A0A9X2JI60_9BACT</name>
<evidence type="ECO:0000256" key="1">
    <source>
        <dbReference type="SAM" id="MobiDB-lite"/>
    </source>
</evidence>
<feature type="region of interest" description="Disordered" evidence="1">
    <location>
        <begin position="24"/>
        <end position="56"/>
    </location>
</feature>
<dbReference type="RefSeq" id="WP_252853444.1">
    <property type="nucleotide sequence ID" value="NZ_JAMXLR010000055.1"/>
</dbReference>
<accession>A0A9X2JI60</accession>
<gene>
    <name evidence="2" type="ORF">NG895_15560</name>
</gene>
<protein>
    <submittedName>
        <fullName evidence="2">Uncharacterized protein</fullName>
    </submittedName>
</protein>
<proteinExistence type="predicted"/>
<dbReference type="AlphaFoldDB" id="A0A9X2JI60"/>
<dbReference type="EMBL" id="JAMXLR010000055">
    <property type="protein sequence ID" value="MCO6045328.1"/>
    <property type="molecule type" value="Genomic_DNA"/>
</dbReference>
<evidence type="ECO:0000313" key="3">
    <source>
        <dbReference type="Proteomes" id="UP001155241"/>
    </source>
</evidence>
<sequence>MSRRRSQVAKTQVRFVKRHNTACATRNAKRHHPQSRRTNVGHSTLREPFSPPENWYEPHGEGGDYKIVVQDPGAGYRHVVTPQQVRDRLAALPASFTKDLEVVQFSRITRKKQSFPCYGMQWGSTLYLYPLEETLVESFGSPPPPTFYNEAKMYGGEWRQEAADWTLHWTENSIRDFYLNNILIHELGHLLDERNSTYLDRERYAEWFATHYGYLATGGLDARRPNRKIRRRHHKS</sequence>
<reference evidence="2" key="1">
    <citation type="submission" date="2022-06" db="EMBL/GenBank/DDBJ databases">
        <title>Aeoliella straminimaris, a novel planctomycete from sediments.</title>
        <authorList>
            <person name="Vitorino I.R."/>
            <person name="Lage O.M."/>
        </authorList>
    </citation>
    <scope>NUCLEOTIDE SEQUENCE</scope>
    <source>
        <strain evidence="2">ICT_H6.2</strain>
    </source>
</reference>